<gene>
    <name evidence="3" type="ORF">C3E78_09090</name>
</gene>
<proteinExistence type="inferred from homology"/>
<dbReference type="InterPro" id="IPR002068">
    <property type="entry name" value="A-crystallin/Hsp20_dom"/>
</dbReference>
<dbReference type="EMBL" id="CP026952">
    <property type="protein sequence ID" value="AWB92342.1"/>
    <property type="molecule type" value="Genomic_DNA"/>
</dbReference>
<dbReference type="PROSITE" id="PS01031">
    <property type="entry name" value="SHSP"/>
    <property type="match status" value="1"/>
</dbReference>
<dbReference type="AlphaFoldDB" id="A0A2S0WM16"/>
<dbReference type="InterPro" id="IPR008978">
    <property type="entry name" value="HSP20-like_chaperone"/>
</dbReference>
<comment type="similarity">
    <text evidence="1 2">Belongs to the small heat shock protein (HSP20) family.</text>
</comment>
<protein>
    <submittedName>
        <fullName evidence="3">Molecular chaperone Hsp20</fullName>
    </submittedName>
</protein>
<accession>A0A5F2EPA8</accession>
<dbReference type="Proteomes" id="UP000244384">
    <property type="component" value="Chromosome"/>
</dbReference>
<dbReference type="OrthoDB" id="3855217at2"/>
<dbReference type="RefSeq" id="WP_108577987.1">
    <property type="nucleotide sequence ID" value="NZ_CP026952.1"/>
</dbReference>
<dbReference type="Pfam" id="PF00011">
    <property type="entry name" value="HSP20"/>
    <property type="match status" value="1"/>
</dbReference>
<dbReference type="SUPFAM" id="SSF49764">
    <property type="entry name" value="HSP20-like chaperones"/>
    <property type="match status" value="1"/>
</dbReference>
<dbReference type="InterPro" id="IPR031107">
    <property type="entry name" value="Small_HSP"/>
</dbReference>
<keyword evidence="4" id="KW-1185">Reference proteome</keyword>
<evidence type="ECO:0000256" key="2">
    <source>
        <dbReference type="RuleBase" id="RU003616"/>
    </source>
</evidence>
<evidence type="ECO:0000256" key="1">
    <source>
        <dbReference type="PROSITE-ProRule" id="PRU00285"/>
    </source>
</evidence>
<sequence>MSNSIVRRPQGPFTDLVDWLETEVRRVGISPSVPVEDFVEDDQYVVRAELPGVDPDKDVTVMIEDDVLTIRGERHEDKKEKNLQEHRYGSFTRTVRVPAGTSASEVKASYTDGILEVRVPVKAAESTAQQVPIERAK</sequence>
<evidence type="ECO:0000313" key="3">
    <source>
        <dbReference type="EMBL" id="AWB92342.1"/>
    </source>
</evidence>
<accession>A0A2S0WM16</accession>
<reference evidence="4" key="1">
    <citation type="submission" date="2018-01" db="EMBL/GenBank/DDBJ databases">
        <authorList>
            <person name="Li J."/>
        </authorList>
    </citation>
    <scope>NUCLEOTIDE SEQUENCE [LARGE SCALE GENOMIC DNA]</scope>
    <source>
        <strain evidence="4">592</strain>
    </source>
</reference>
<dbReference type="CDD" id="cd06464">
    <property type="entry name" value="ACD_sHsps-like"/>
    <property type="match status" value="1"/>
</dbReference>
<dbReference type="PANTHER" id="PTHR11527">
    <property type="entry name" value="HEAT-SHOCK PROTEIN 20 FAMILY MEMBER"/>
    <property type="match status" value="1"/>
</dbReference>
<evidence type="ECO:0000313" key="4">
    <source>
        <dbReference type="Proteomes" id="UP000244384"/>
    </source>
</evidence>
<dbReference type="KEGG" id="aez:C3E78_09090"/>
<dbReference type="Gene3D" id="2.60.40.790">
    <property type="match status" value="1"/>
</dbReference>
<name>A0A2S0WM16_9ACTN</name>
<organism evidence="3 4">
    <name type="scientific">Aeromicrobium chenweiae</name>
    <dbReference type="NCBI Taxonomy" id="2079793"/>
    <lineage>
        <taxon>Bacteria</taxon>
        <taxon>Bacillati</taxon>
        <taxon>Actinomycetota</taxon>
        <taxon>Actinomycetes</taxon>
        <taxon>Propionibacteriales</taxon>
        <taxon>Nocardioidaceae</taxon>
        <taxon>Aeromicrobium</taxon>
    </lineage>
</organism>